<dbReference type="AlphaFoldDB" id="A0A1G7UK36"/>
<organism evidence="1 2">
    <name type="scientific">Facklamia miroungae</name>
    <dbReference type="NCBI Taxonomy" id="120956"/>
    <lineage>
        <taxon>Bacteria</taxon>
        <taxon>Bacillati</taxon>
        <taxon>Bacillota</taxon>
        <taxon>Bacilli</taxon>
        <taxon>Lactobacillales</taxon>
        <taxon>Aerococcaceae</taxon>
        <taxon>Facklamia</taxon>
    </lineage>
</organism>
<proteinExistence type="predicted"/>
<protein>
    <submittedName>
        <fullName evidence="1">Uncharacterized protein YkuJ</fullName>
    </submittedName>
</protein>
<evidence type="ECO:0000313" key="1">
    <source>
        <dbReference type="EMBL" id="SDG47459.1"/>
    </source>
</evidence>
<name>A0A1G7UK36_9LACT</name>
<keyword evidence="2" id="KW-1185">Reference proteome</keyword>
<dbReference type="Proteomes" id="UP000199708">
    <property type="component" value="Unassembled WGS sequence"/>
</dbReference>
<reference evidence="1 2" key="1">
    <citation type="submission" date="2016-10" db="EMBL/GenBank/DDBJ databases">
        <authorList>
            <person name="de Groot N.N."/>
        </authorList>
    </citation>
    <scope>NUCLEOTIDE SEQUENCE [LARGE SCALE GENOMIC DNA]</scope>
    <source>
        <strain evidence="1 2">ATCC BAA-466</strain>
    </source>
</reference>
<dbReference type="EMBL" id="FNCK01000010">
    <property type="protein sequence ID" value="SDG47459.1"/>
    <property type="molecule type" value="Genomic_DNA"/>
</dbReference>
<sequence length="75" mass="8532">MKASVLTGIIQRLETMAKSKDEVEVRRFELDGIEKCQVTYLPNDDAFEMTESKTGTVFRFDNVDLVAIEIFDLLG</sequence>
<dbReference type="SUPFAM" id="SSF143567">
    <property type="entry name" value="YkuJ-like"/>
    <property type="match status" value="1"/>
</dbReference>
<dbReference type="InterPro" id="IPR038073">
    <property type="entry name" value="YkuJ-like_sf"/>
</dbReference>
<gene>
    <name evidence="1" type="ORF">SAMN05421791_11036</name>
</gene>
<accession>A0A1G7UK36</accession>
<dbReference type="STRING" id="120956.SAMN05421791_11036"/>
<dbReference type="Gene3D" id="3.30.720.20">
    <property type="entry name" value="Protein of unknown function DUF1797"/>
    <property type="match status" value="1"/>
</dbReference>
<dbReference type="Pfam" id="PF08796">
    <property type="entry name" value="DUF1797"/>
    <property type="match status" value="1"/>
</dbReference>
<dbReference type="OrthoDB" id="2361638at2"/>
<evidence type="ECO:0000313" key="2">
    <source>
        <dbReference type="Proteomes" id="UP000199708"/>
    </source>
</evidence>
<dbReference type="InterPro" id="IPR014904">
    <property type="entry name" value="YkuJ-like"/>
</dbReference>
<dbReference type="RefSeq" id="WP_090290344.1">
    <property type="nucleotide sequence ID" value="NZ_FNCK01000010.1"/>
</dbReference>